<keyword evidence="2" id="KW-0964">Secreted</keyword>
<name>A0A8T3D605_9TELE</name>
<dbReference type="InterPro" id="IPR050605">
    <property type="entry name" value="Olfactomedin-like_domain"/>
</dbReference>
<dbReference type="GO" id="GO:0007165">
    <property type="term" value="P:signal transduction"/>
    <property type="evidence" value="ECO:0007669"/>
    <property type="project" value="TreeGrafter"/>
</dbReference>
<feature type="chain" id="PRO_5035778694" description="Olfactomedin-like domain-containing protein" evidence="4">
    <location>
        <begin position="20"/>
        <end position="468"/>
    </location>
</feature>
<evidence type="ECO:0000313" key="7">
    <source>
        <dbReference type="Proteomes" id="UP000829720"/>
    </source>
</evidence>
<evidence type="ECO:0000313" key="6">
    <source>
        <dbReference type="EMBL" id="KAI1890078.1"/>
    </source>
</evidence>
<proteinExistence type="predicted"/>
<gene>
    <name evidence="6" type="ORF">AGOR_G00169510</name>
</gene>
<evidence type="ECO:0000256" key="4">
    <source>
        <dbReference type="SAM" id="SignalP"/>
    </source>
</evidence>
<accession>A0A8T3D605</accession>
<protein>
    <recommendedName>
        <fullName evidence="5">Olfactomedin-like domain-containing protein</fullName>
    </recommendedName>
</protein>
<organism evidence="6 7">
    <name type="scientific">Albula goreensis</name>
    <dbReference type="NCBI Taxonomy" id="1534307"/>
    <lineage>
        <taxon>Eukaryota</taxon>
        <taxon>Metazoa</taxon>
        <taxon>Chordata</taxon>
        <taxon>Craniata</taxon>
        <taxon>Vertebrata</taxon>
        <taxon>Euteleostomi</taxon>
        <taxon>Actinopterygii</taxon>
        <taxon>Neopterygii</taxon>
        <taxon>Teleostei</taxon>
        <taxon>Albuliformes</taxon>
        <taxon>Albulidae</taxon>
        <taxon>Albula</taxon>
    </lineage>
</organism>
<dbReference type="AlphaFoldDB" id="A0A8T3D605"/>
<keyword evidence="7" id="KW-1185">Reference proteome</keyword>
<dbReference type="GO" id="GO:0005615">
    <property type="term" value="C:extracellular space"/>
    <property type="evidence" value="ECO:0007669"/>
    <property type="project" value="TreeGrafter"/>
</dbReference>
<sequence>MKISPVSVAIVSMILPILAQVQQTAGCTCEIDNSGLTFPQSRLLNVQSGASECTKKITSQEMSDVDILLDKLHYRLQQLELDVLKLEEEDDSDGSAQQADLYKAVSLRIIEIELAEIQDLIIKLNTTNTNHQGLSKDFTTKLQNMKTEMEALEKFDRTGVVEKEKVNKQLQKELVQCQADLQVTPAPSIEHVPGNCPHGHLLNVTGPNTYTATEYGTSYPFGAWGRDPKPAAGKENWYWLVVLTSSSVYSNFIRWYSSHSTLVVGSNAGDVIIASGNPTTNTVQGPNVVMYGDALYYGCYNSPNLCRFNMTARTITTVALPNVGYNNKFPFCHLGACYTYTDIDVATDESGVWVVYATAENFGNVVLSKVESGITPLLGRTWNTSLHKRTVTNTFVACGVLYATRFLDKDTEEIFYSLDTVTGQERYDLNLRFRKMSTNIHSLNYNPNDRQLYMYSDAYVLSYQLVFG</sequence>
<dbReference type="PANTHER" id="PTHR23192:SF68">
    <property type="entry name" value="OLFACTOMEDIN-4-LIKE"/>
    <property type="match status" value="1"/>
</dbReference>
<dbReference type="OrthoDB" id="8626508at2759"/>
<dbReference type="EMBL" id="JAERUA010000015">
    <property type="protein sequence ID" value="KAI1890078.1"/>
    <property type="molecule type" value="Genomic_DNA"/>
</dbReference>
<dbReference type="PROSITE" id="PS51132">
    <property type="entry name" value="OLF"/>
    <property type="match status" value="1"/>
</dbReference>
<evidence type="ECO:0000256" key="1">
    <source>
        <dbReference type="ARBA" id="ARBA00004613"/>
    </source>
</evidence>
<comment type="caution">
    <text evidence="6">The sequence shown here is derived from an EMBL/GenBank/DDBJ whole genome shotgun (WGS) entry which is preliminary data.</text>
</comment>
<evidence type="ECO:0000256" key="2">
    <source>
        <dbReference type="ARBA" id="ARBA00022525"/>
    </source>
</evidence>
<dbReference type="Pfam" id="PF02191">
    <property type="entry name" value="OLF"/>
    <property type="match status" value="1"/>
</dbReference>
<dbReference type="Proteomes" id="UP000829720">
    <property type="component" value="Unassembled WGS sequence"/>
</dbReference>
<evidence type="ECO:0000256" key="3">
    <source>
        <dbReference type="PROSITE-ProRule" id="PRU00446"/>
    </source>
</evidence>
<dbReference type="PANTHER" id="PTHR23192">
    <property type="entry name" value="OLFACTOMEDIN-RELATED"/>
    <property type="match status" value="1"/>
</dbReference>
<evidence type="ECO:0000259" key="5">
    <source>
        <dbReference type="PROSITE" id="PS51132"/>
    </source>
</evidence>
<feature type="domain" description="Olfactomedin-like" evidence="5">
    <location>
        <begin position="195"/>
        <end position="468"/>
    </location>
</feature>
<feature type="signal peptide" evidence="4">
    <location>
        <begin position="1"/>
        <end position="19"/>
    </location>
</feature>
<comment type="subcellular location">
    <subcellularLocation>
        <location evidence="1">Secreted</location>
    </subcellularLocation>
</comment>
<keyword evidence="4" id="KW-0732">Signal</keyword>
<dbReference type="SMART" id="SM00284">
    <property type="entry name" value="OLF"/>
    <property type="match status" value="1"/>
</dbReference>
<comment type="caution">
    <text evidence="3">Lacks conserved residue(s) required for the propagation of feature annotation.</text>
</comment>
<reference evidence="6" key="1">
    <citation type="submission" date="2021-01" db="EMBL/GenBank/DDBJ databases">
        <authorList>
            <person name="Zahm M."/>
            <person name="Roques C."/>
            <person name="Cabau C."/>
            <person name="Klopp C."/>
            <person name="Donnadieu C."/>
            <person name="Jouanno E."/>
            <person name="Lampietro C."/>
            <person name="Louis A."/>
            <person name="Herpin A."/>
            <person name="Echchiki A."/>
            <person name="Berthelot C."/>
            <person name="Parey E."/>
            <person name="Roest-Crollius H."/>
            <person name="Braasch I."/>
            <person name="Postlethwait J."/>
            <person name="Bobe J."/>
            <person name="Montfort J."/>
            <person name="Bouchez O."/>
            <person name="Begum T."/>
            <person name="Mejri S."/>
            <person name="Adams A."/>
            <person name="Chen W.-J."/>
            <person name="Guiguen Y."/>
        </authorList>
    </citation>
    <scope>NUCLEOTIDE SEQUENCE</scope>
    <source>
        <tissue evidence="6">Blood</tissue>
    </source>
</reference>
<dbReference type="InterPro" id="IPR003112">
    <property type="entry name" value="Olfac-like_dom"/>
</dbReference>